<reference evidence="1" key="1">
    <citation type="submission" date="2014-09" db="EMBL/GenBank/DDBJ databases">
        <authorList>
            <person name="Magalhaes I.L.F."/>
            <person name="Oliveira U."/>
            <person name="Santos F.R."/>
            <person name="Vidigal T.H.D.A."/>
            <person name="Brescovit A.D."/>
            <person name="Santos A.J."/>
        </authorList>
    </citation>
    <scope>NUCLEOTIDE SEQUENCE</scope>
    <source>
        <tissue evidence="1">Shoot tissue taken approximately 20 cm above the soil surface</tissue>
    </source>
</reference>
<dbReference type="AlphaFoldDB" id="A0A0A8XVZ9"/>
<organism evidence="1">
    <name type="scientific">Arundo donax</name>
    <name type="common">Giant reed</name>
    <name type="synonym">Donax arundinaceus</name>
    <dbReference type="NCBI Taxonomy" id="35708"/>
    <lineage>
        <taxon>Eukaryota</taxon>
        <taxon>Viridiplantae</taxon>
        <taxon>Streptophyta</taxon>
        <taxon>Embryophyta</taxon>
        <taxon>Tracheophyta</taxon>
        <taxon>Spermatophyta</taxon>
        <taxon>Magnoliopsida</taxon>
        <taxon>Liliopsida</taxon>
        <taxon>Poales</taxon>
        <taxon>Poaceae</taxon>
        <taxon>PACMAD clade</taxon>
        <taxon>Arundinoideae</taxon>
        <taxon>Arundineae</taxon>
        <taxon>Arundo</taxon>
    </lineage>
</organism>
<dbReference type="EMBL" id="GBRH01282003">
    <property type="protein sequence ID" value="JAD15892.1"/>
    <property type="molecule type" value="Transcribed_RNA"/>
</dbReference>
<proteinExistence type="predicted"/>
<sequence>MIHRLQQEEQSEYMQFKFNLQIFYEYRRINVINL</sequence>
<evidence type="ECO:0000313" key="1">
    <source>
        <dbReference type="EMBL" id="JAD15892.1"/>
    </source>
</evidence>
<name>A0A0A8XVZ9_ARUDO</name>
<protein>
    <submittedName>
        <fullName evidence="1">Uncharacterized protein</fullName>
    </submittedName>
</protein>
<reference evidence="1" key="2">
    <citation type="journal article" date="2015" name="Data Brief">
        <title>Shoot transcriptome of the giant reed, Arundo donax.</title>
        <authorList>
            <person name="Barrero R.A."/>
            <person name="Guerrero F.D."/>
            <person name="Moolhuijzen P."/>
            <person name="Goolsby J.A."/>
            <person name="Tidwell J."/>
            <person name="Bellgard S.E."/>
            <person name="Bellgard M.I."/>
        </authorList>
    </citation>
    <scope>NUCLEOTIDE SEQUENCE</scope>
    <source>
        <tissue evidence="1">Shoot tissue taken approximately 20 cm above the soil surface</tissue>
    </source>
</reference>
<accession>A0A0A8XVZ9</accession>